<feature type="repeat" description="PPR" evidence="3">
    <location>
        <begin position="505"/>
        <end position="539"/>
    </location>
</feature>
<dbReference type="Proteomes" id="UP000032180">
    <property type="component" value="Chromosome 8"/>
</dbReference>
<dbReference type="AlphaFoldDB" id="A0A0D9X9H6"/>
<feature type="repeat" description="PPR" evidence="3">
    <location>
        <begin position="540"/>
        <end position="574"/>
    </location>
</feature>
<dbReference type="InterPro" id="IPR011990">
    <property type="entry name" value="TPR-like_helical_dom_sf"/>
</dbReference>
<feature type="region of interest" description="Disordered" evidence="4">
    <location>
        <begin position="1005"/>
        <end position="1068"/>
    </location>
</feature>
<dbReference type="Gramene" id="LPERR08G16590.1">
    <property type="protein sequence ID" value="LPERR08G16590.1"/>
    <property type="gene ID" value="LPERR08G16590"/>
</dbReference>
<dbReference type="InterPro" id="IPR051240">
    <property type="entry name" value="Mito_RNA-Proc/Resp"/>
</dbReference>
<dbReference type="eggNOG" id="KOG1696">
    <property type="taxonomic scope" value="Eukaryota"/>
</dbReference>
<evidence type="ECO:0000256" key="2">
    <source>
        <dbReference type="ARBA" id="ARBA00022946"/>
    </source>
</evidence>
<dbReference type="Pfam" id="PF12854">
    <property type="entry name" value="PPR_1"/>
    <property type="match status" value="2"/>
</dbReference>
<reference evidence="5" key="3">
    <citation type="submission" date="2015-04" db="UniProtKB">
        <authorList>
            <consortium name="EnsemblPlants"/>
        </authorList>
    </citation>
    <scope>IDENTIFICATION</scope>
</reference>
<proteinExistence type="predicted"/>
<sequence>MCSRAAAHCAASASTSHASHCAELLSLLLRRGRLREASAVASRLAATAEPAVSDALVSFHSRLGDVSSALSHLHRLVQSGGAPSAASSASLLRAMCSASMSTEAMDVFVLWMDNPAPLPISEFALLIPGLCAEGAVDKARFLFDAMLGSGLTPPVRVYRSLAFAYCKARRSLHASEMCQLMLSKGMHLDRELSTALIRVFCQEGRLEPALDVFHRMKGDEHVHLDAYAYTTMIGGLFEHGYVDHGLELYHEMMDRGIKPDTATYNVMIKWYCKSKWVGTAMEIYKVMVRTGVKPDLRCYTILLASLGKDGKLGEAEDLFDKMLESGLFPDHIMFISIARFFPKGWVVLFVRKALKAVAKLDCSGKLLELSSFAGGCSNMSLQKDADHLLDEIVRSNVLPVNIVFNLLIIAMCSEERLDVSFYLLEKLVAYGCEPSVLTYNIVIKCLCKQNRMDNARALITLMQSRGVRPDMSTNSIMVTAYCRNGEIESALRLFDEMAKDGIEPSIAVYDSIIACMCRMGRLREAEVTLRQMIAAGLPPDEVIYASLVNGYSIMRQTRDACRIFDEMLERGLQPGSHAYGALINGLVRDNKIRKALSYLERMLEEGIAPQTVIYTMLINQFFRKGDVRLCLDLVVLMMKNHVEPDLITYGTLVTGICRNIDRRDMRPSLAKKLKEARYTLYRMLPQIIDTGKEKQKDKHISTEEKIQVAQSVIHDLTESGMMPDLHIYNGMLNGLCRANKMDDAYSLLSVMEQAGVLPNHVTYTILMNNQIRLGDSNRAIQLFNSLNNSGCFFDSITYNTFIKGLSLSGRMKEALSFFLLMQKRGFVPSKASYDKLMELLLAENAIDLVLQLFEDMFFQGYTPRYANYTSLLLVLAKDGQWSKADRIFTMMLKKGKYLDTETKKCLEELCYKDGELDLALEMEGSMALEMEGSMPLYAVTGNHAGVTVKDGFILKNPQKIHSRSRARRAHGAKQKEMPLWLWSRVTCSRTSMLLWKVSTSLRLRRQERRHSDQFDSKRAKSKASRERKIARQEERLAQGPREPPAPALPAQTAAAPKKANKGTSVCSM</sequence>
<dbReference type="Gene3D" id="1.25.40.10">
    <property type="entry name" value="Tetratricopeptide repeat domain"/>
    <property type="match status" value="8"/>
</dbReference>
<dbReference type="PROSITE" id="PS51375">
    <property type="entry name" value="PPR"/>
    <property type="match status" value="14"/>
</dbReference>
<dbReference type="PANTHER" id="PTHR47933">
    <property type="entry name" value="PENTATRICOPEPTIDE REPEAT-CONTAINING PROTEIN 1, MITOCHONDRIAL"/>
    <property type="match status" value="1"/>
</dbReference>
<keyword evidence="1" id="KW-0677">Repeat</keyword>
<evidence type="ECO:0000256" key="4">
    <source>
        <dbReference type="SAM" id="MobiDB-lite"/>
    </source>
</evidence>
<name>A0A0D9X9H6_9ORYZ</name>
<feature type="repeat" description="PPR" evidence="3">
    <location>
        <begin position="724"/>
        <end position="758"/>
    </location>
</feature>
<dbReference type="InterPro" id="IPR002885">
    <property type="entry name" value="PPR_rpt"/>
</dbReference>
<evidence type="ECO:0008006" key="7">
    <source>
        <dbReference type="Google" id="ProtNLM"/>
    </source>
</evidence>
<dbReference type="NCBIfam" id="TIGR00756">
    <property type="entry name" value="PPR"/>
    <property type="match status" value="13"/>
</dbReference>
<feature type="repeat" description="PPR" evidence="3">
    <location>
        <begin position="260"/>
        <end position="294"/>
    </location>
</feature>
<accession>A0A0D9X9H6</accession>
<dbReference type="eggNOG" id="KOG4197">
    <property type="taxonomic scope" value="Eukaryota"/>
</dbReference>
<reference evidence="5 6" key="1">
    <citation type="submission" date="2012-08" db="EMBL/GenBank/DDBJ databases">
        <title>Oryza genome evolution.</title>
        <authorList>
            <person name="Wing R.A."/>
        </authorList>
    </citation>
    <scope>NUCLEOTIDE SEQUENCE</scope>
</reference>
<feature type="repeat" description="PPR" evidence="3">
    <location>
        <begin position="759"/>
        <end position="793"/>
    </location>
</feature>
<dbReference type="STRING" id="77586.A0A0D9X9H6"/>
<feature type="repeat" description="PPR" evidence="3">
    <location>
        <begin position="794"/>
        <end position="828"/>
    </location>
</feature>
<feature type="compositionally biased region" description="Basic and acidic residues" evidence="4">
    <location>
        <begin position="1009"/>
        <end position="1036"/>
    </location>
</feature>
<feature type="repeat" description="PPR" evidence="3">
    <location>
        <begin position="435"/>
        <end position="469"/>
    </location>
</feature>
<feature type="compositionally biased region" description="Low complexity" evidence="4">
    <location>
        <begin position="1048"/>
        <end position="1057"/>
    </location>
</feature>
<dbReference type="EnsemblPlants" id="LPERR08G16590.1">
    <property type="protein sequence ID" value="LPERR08G16590.1"/>
    <property type="gene ID" value="LPERR08G16590"/>
</dbReference>
<dbReference type="PANTHER" id="PTHR47933:SF30">
    <property type="entry name" value="PENTATRICOPEPTIDE REPEAT (PPR) SUPERFAMILY PROTEIN"/>
    <property type="match status" value="1"/>
</dbReference>
<feature type="repeat" description="PPR" evidence="3">
    <location>
        <begin position="610"/>
        <end position="644"/>
    </location>
</feature>
<evidence type="ECO:0000256" key="1">
    <source>
        <dbReference type="ARBA" id="ARBA00022737"/>
    </source>
</evidence>
<feature type="repeat" description="PPR" evidence="3">
    <location>
        <begin position="575"/>
        <end position="609"/>
    </location>
</feature>
<dbReference type="Pfam" id="PF01535">
    <property type="entry name" value="PPR"/>
    <property type="match status" value="3"/>
</dbReference>
<keyword evidence="2" id="KW-0809">Transit peptide</keyword>
<keyword evidence="6" id="KW-1185">Reference proteome</keyword>
<organism evidence="5 6">
    <name type="scientific">Leersia perrieri</name>
    <dbReference type="NCBI Taxonomy" id="77586"/>
    <lineage>
        <taxon>Eukaryota</taxon>
        <taxon>Viridiplantae</taxon>
        <taxon>Streptophyta</taxon>
        <taxon>Embryophyta</taxon>
        <taxon>Tracheophyta</taxon>
        <taxon>Spermatophyta</taxon>
        <taxon>Magnoliopsida</taxon>
        <taxon>Liliopsida</taxon>
        <taxon>Poales</taxon>
        <taxon>Poaceae</taxon>
        <taxon>BOP clade</taxon>
        <taxon>Oryzoideae</taxon>
        <taxon>Oryzeae</taxon>
        <taxon>Oryzinae</taxon>
        <taxon>Leersia</taxon>
    </lineage>
</organism>
<feature type="repeat" description="PPR" evidence="3">
    <location>
        <begin position="295"/>
        <end position="329"/>
    </location>
</feature>
<protein>
    <recommendedName>
        <fullName evidence="7">Pentacotripeptide-repeat region of PRORP domain-containing protein</fullName>
    </recommendedName>
</protein>
<evidence type="ECO:0000313" key="5">
    <source>
        <dbReference type="EnsemblPlants" id="LPERR08G16590.1"/>
    </source>
</evidence>
<feature type="repeat" description="PPR" evidence="3">
    <location>
        <begin position="225"/>
        <end position="259"/>
    </location>
</feature>
<evidence type="ECO:0000256" key="3">
    <source>
        <dbReference type="PROSITE-ProRule" id="PRU00708"/>
    </source>
</evidence>
<dbReference type="Pfam" id="PF13041">
    <property type="entry name" value="PPR_2"/>
    <property type="match status" value="6"/>
</dbReference>
<evidence type="ECO:0000313" key="6">
    <source>
        <dbReference type="Proteomes" id="UP000032180"/>
    </source>
</evidence>
<feature type="repeat" description="PPR" evidence="3">
    <location>
        <begin position="470"/>
        <end position="504"/>
    </location>
</feature>
<dbReference type="SUPFAM" id="SSF48452">
    <property type="entry name" value="TPR-like"/>
    <property type="match status" value="1"/>
</dbReference>
<reference evidence="6" key="2">
    <citation type="submission" date="2013-12" db="EMBL/GenBank/DDBJ databases">
        <authorList>
            <person name="Yu Y."/>
            <person name="Lee S."/>
            <person name="de Baynast K."/>
            <person name="Wissotski M."/>
            <person name="Liu L."/>
            <person name="Talag J."/>
            <person name="Goicoechea J."/>
            <person name="Angelova A."/>
            <person name="Jetty R."/>
            <person name="Kudrna D."/>
            <person name="Golser W."/>
            <person name="Rivera L."/>
            <person name="Zhang J."/>
            <person name="Wing R."/>
        </authorList>
    </citation>
    <scope>NUCLEOTIDE SEQUENCE</scope>
</reference>
<dbReference type="HOGENOM" id="CLU_002706_7_2_1"/>
<dbReference type="GO" id="GO:0003729">
    <property type="term" value="F:mRNA binding"/>
    <property type="evidence" value="ECO:0007669"/>
    <property type="project" value="TreeGrafter"/>
</dbReference>
<feature type="repeat" description="PPR" evidence="3">
    <location>
        <begin position="119"/>
        <end position="153"/>
    </location>
</feature>
<feature type="repeat" description="PPR" evidence="3">
    <location>
        <begin position="189"/>
        <end position="223"/>
    </location>
</feature>